<evidence type="ECO:0000313" key="2">
    <source>
        <dbReference type="EMBL" id="PVY43325.1"/>
    </source>
</evidence>
<accession>A0A2U1B3S1</accession>
<keyword evidence="2" id="KW-0808">Transferase</keyword>
<organism evidence="2 3">
    <name type="scientific">Victivallis vadensis</name>
    <dbReference type="NCBI Taxonomy" id="172901"/>
    <lineage>
        <taxon>Bacteria</taxon>
        <taxon>Pseudomonadati</taxon>
        <taxon>Lentisphaerota</taxon>
        <taxon>Lentisphaeria</taxon>
        <taxon>Victivallales</taxon>
        <taxon>Victivallaceae</taxon>
        <taxon>Victivallis</taxon>
    </lineage>
</organism>
<dbReference type="GO" id="GO:0016740">
    <property type="term" value="F:transferase activity"/>
    <property type="evidence" value="ECO:0007669"/>
    <property type="project" value="UniProtKB-KW"/>
</dbReference>
<dbReference type="SUPFAM" id="SSF52309">
    <property type="entry name" value="N-(deoxy)ribosyltransferase-like"/>
    <property type="match status" value="1"/>
</dbReference>
<evidence type="ECO:0000313" key="4">
    <source>
        <dbReference type="Proteomes" id="UP000576225"/>
    </source>
</evidence>
<reference evidence="2 3" key="1">
    <citation type="submission" date="2018-04" db="EMBL/GenBank/DDBJ databases">
        <title>Genomic Encyclopedia of Type Strains, Phase IV (KMG-IV): sequencing the most valuable type-strain genomes for metagenomic binning, comparative biology and taxonomic classification.</title>
        <authorList>
            <person name="Goeker M."/>
        </authorList>
    </citation>
    <scope>NUCLEOTIDE SEQUENCE [LARGE SCALE GENOMIC DNA]</scope>
    <source>
        <strain evidence="2 3">DSM 14823</strain>
    </source>
</reference>
<dbReference type="RefSeq" id="WP_116883512.1">
    <property type="nucleotide sequence ID" value="NZ_CABMMC010000061.1"/>
</dbReference>
<dbReference type="OrthoDB" id="9809902at2"/>
<dbReference type="EMBL" id="QEKH01000009">
    <property type="protein sequence ID" value="PVY43325.1"/>
    <property type="molecule type" value="Genomic_DNA"/>
</dbReference>
<comment type="caution">
    <text evidence="2">The sequence shown here is derived from an EMBL/GenBank/DDBJ whole genome shotgun (WGS) entry which is preliminary data.</text>
</comment>
<dbReference type="GeneID" id="78294816"/>
<dbReference type="EMBL" id="JABAEW010000034">
    <property type="protein sequence ID" value="NMD87968.1"/>
    <property type="molecule type" value="Genomic_DNA"/>
</dbReference>
<dbReference type="Gene3D" id="3.40.50.450">
    <property type="match status" value="1"/>
</dbReference>
<dbReference type="Proteomes" id="UP000576225">
    <property type="component" value="Unassembled WGS sequence"/>
</dbReference>
<dbReference type="Proteomes" id="UP000245959">
    <property type="component" value="Unassembled WGS sequence"/>
</dbReference>
<reference evidence="1 4" key="2">
    <citation type="submission" date="2020-04" db="EMBL/GenBank/DDBJ databases">
        <authorList>
            <person name="Hitch T.C.A."/>
            <person name="Wylensek D."/>
            <person name="Clavel T."/>
        </authorList>
    </citation>
    <scope>NUCLEOTIDE SEQUENCE [LARGE SCALE GENOMIC DNA]</scope>
    <source>
        <strain evidence="1 4">COR2-253-APC-1A</strain>
    </source>
</reference>
<name>A0A2U1B3S1_9BACT</name>
<gene>
    <name evidence="2" type="ORF">C8D82_10910</name>
    <name evidence="1" type="ORF">HF882_15375</name>
</gene>
<proteinExistence type="predicted"/>
<evidence type="ECO:0000313" key="1">
    <source>
        <dbReference type="EMBL" id="NMD87968.1"/>
    </source>
</evidence>
<dbReference type="Pfam" id="PF15891">
    <property type="entry name" value="Nuc_deoxyri_tr2"/>
    <property type="match status" value="1"/>
</dbReference>
<protein>
    <submittedName>
        <fullName evidence="2">Nucleoside 2-deoxyribosyltransferase-like protein</fullName>
    </submittedName>
</protein>
<sequence>MENNRKTIYLSGPIMDEHAGTARAWRETAKQLLGGRFRLLDPMRRAFVDRQVDSANEIVEFDLQDVRDADIILVNYNKASIGTSMEVFYAAHDLGRFVVAFSPFEYKDCSPWMARYCTKILGSLEEAAEYVNNHFTEQQV</sequence>
<evidence type="ECO:0000313" key="3">
    <source>
        <dbReference type="Proteomes" id="UP000245959"/>
    </source>
</evidence>
<dbReference type="InterPro" id="IPR039470">
    <property type="entry name" value="Nuc_deoxyri_tr2"/>
</dbReference>
<dbReference type="AlphaFoldDB" id="A0A2U1B3S1"/>
<keyword evidence="3" id="KW-1185">Reference proteome</keyword>